<organism evidence="11 12">
    <name type="scientific">Bartonella tamiae Th239</name>
    <dbReference type="NCBI Taxonomy" id="1094558"/>
    <lineage>
        <taxon>Bacteria</taxon>
        <taxon>Pseudomonadati</taxon>
        <taxon>Pseudomonadota</taxon>
        <taxon>Alphaproteobacteria</taxon>
        <taxon>Hyphomicrobiales</taxon>
        <taxon>Bartonellaceae</taxon>
        <taxon>Bartonella</taxon>
    </lineage>
</organism>
<name>J0R6A0_9HYPH</name>
<dbReference type="OrthoDB" id="9803889at2"/>
<dbReference type="InterPro" id="IPR042174">
    <property type="entry name" value="RecF_2"/>
</dbReference>
<keyword evidence="9" id="KW-0227">DNA damage</keyword>
<evidence type="ECO:0000256" key="6">
    <source>
        <dbReference type="ARBA" id="ARBA00022741"/>
    </source>
</evidence>
<evidence type="ECO:0000256" key="3">
    <source>
        <dbReference type="ARBA" id="ARBA00020170"/>
    </source>
</evidence>
<feature type="domain" description="RecF/RecN/SMC N-terminal" evidence="10">
    <location>
        <begin position="13"/>
        <end position="373"/>
    </location>
</feature>
<evidence type="ECO:0000259" key="10">
    <source>
        <dbReference type="Pfam" id="PF02463"/>
    </source>
</evidence>
<dbReference type="Pfam" id="PF02463">
    <property type="entry name" value="SMC_N"/>
    <property type="match status" value="1"/>
</dbReference>
<dbReference type="EMBL" id="AIMB01000003">
    <property type="protein sequence ID" value="EJF91239.1"/>
    <property type="molecule type" value="Genomic_DNA"/>
</dbReference>
<keyword evidence="6 9" id="KW-0547">Nucleotide-binding</keyword>
<comment type="function">
    <text evidence="9">The RecF protein is involved in DNA metabolism; it is required for DNA replication and normal SOS inducibility. RecF binds preferentially to single-stranded, linear DNA. It also seems to bind ATP.</text>
</comment>
<keyword evidence="7 9" id="KW-0067">ATP-binding</keyword>
<dbReference type="GO" id="GO:0000731">
    <property type="term" value="P:DNA synthesis involved in DNA repair"/>
    <property type="evidence" value="ECO:0007669"/>
    <property type="project" value="TreeGrafter"/>
</dbReference>
<comment type="caution">
    <text evidence="11">The sequence shown here is derived from an EMBL/GenBank/DDBJ whole genome shotgun (WGS) entry which is preliminary data.</text>
</comment>
<dbReference type="PANTHER" id="PTHR32182">
    <property type="entry name" value="DNA REPLICATION AND REPAIR PROTEIN RECF"/>
    <property type="match status" value="1"/>
</dbReference>
<reference evidence="11 12" key="1">
    <citation type="submission" date="2012-03" db="EMBL/GenBank/DDBJ databases">
        <title>The Genome Sequence of Bartonella tamiae Th239.</title>
        <authorList>
            <consortium name="The Broad Institute Genome Sequencing Platform"/>
            <consortium name="The Broad Institute Genome Sequencing Center for Infectious Disease"/>
            <person name="Feldgarden M."/>
            <person name="Kirby J."/>
            <person name="Kosoy M."/>
            <person name="Birtles R."/>
            <person name="Probert W.S."/>
            <person name="Chiaraviglio L."/>
            <person name="Young S.K."/>
            <person name="Zeng Q."/>
            <person name="Gargeya S."/>
            <person name="Fitzgerald M."/>
            <person name="Haas B."/>
            <person name="Abouelleil A."/>
            <person name="Alvarado L."/>
            <person name="Arachchi H.M."/>
            <person name="Berlin A."/>
            <person name="Chapman S.B."/>
            <person name="Gearin G."/>
            <person name="Goldberg J."/>
            <person name="Griggs A."/>
            <person name="Gujja S."/>
            <person name="Hansen M."/>
            <person name="Heiman D."/>
            <person name="Howarth C."/>
            <person name="Larimer J."/>
            <person name="Lui A."/>
            <person name="MacDonald P.J.P."/>
            <person name="McCowen C."/>
            <person name="Montmayeur A."/>
            <person name="Murphy C."/>
            <person name="Neiman D."/>
            <person name="Pearson M."/>
            <person name="Priest M."/>
            <person name="Roberts A."/>
            <person name="Saif S."/>
            <person name="Shea T."/>
            <person name="Sisk P."/>
            <person name="Stolte C."/>
            <person name="Sykes S."/>
            <person name="Wortman J."/>
            <person name="Nusbaum C."/>
            <person name="Birren B."/>
        </authorList>
    </citation>
    <scope>NUCLEOTIDE SEQUENCE [LARGE SCALE GENOMIC DNA]</scope>
    <source>
        <strain evidence="11 12">Th239</strain>
    </source>
</reference>
<comment type="subcellular location">
    <subcellularLocation>
        <location evidence="1 9">Cytoplasm</location>
    </subcellularLocation>
</comment>
<dbReference type="InterPro" id="IPR018078">
    <property type="entry name" value="DNA-binding_RecF_CS"/>
</dbReference>
<dbReference type="SUPFAM" id="SSF52540">
    <property type="entry name" value="P-loop containing nucleoside triphosphate hydrolases"/>
    <property type="match status" value="1"/>
</dbReference>
<evidence type="ECO:0000256" key="4">
    <source>
        <dbReference type="ARBA" id="ARBA00022490"/>
    </source>
</evidence>
<dbReference type="Gene3D" id="3.40.50.300">
    <property type="entry name" value="P-loop containing nucleotide triphosphate hydrolases"/>
    <property type="match status" value="1"/>
</dbReference>
<dbReference type="InterPro" id="IPR001238">
    <property type="entry name" value="DNA-binding_RecF"/>
</dbReference>
<keyword evidence="4 9" id="KW-0963">Cytoplasm</keyword>
<keyword evidence="9" id="KW-0742">SOS response</keyword>
<dbReference type="HOGENOM" id="CLU_040267_2_0_5"/>
<dbReference type="GO" id="GO:0005524">
    <property type="term" value="F:ATP binding"/>
    <property type="evidence" value="ECO:0007669"/>
    <property type="project" value="UniProtKB-UniRule"/>
</dbReference>
<proteinExistence type="inferred from homology"/>
<evidence type="ECO:0000313" key="12">
    <source>
        <dbReference type="Proteomes" id="UP000008952"/>
    </source>
</evidence>
<dbReference type="STRING" id="1094558.ME5_00571"/>
<feature type="binding site" evidence="9">
    <location>
        <begin position="40"/>
        <end position="47"/>
    </location>
    <ligand>
        <name>ATP</name>
        <dbReference type="ChEBI" id="CHEBI:30616"/>
    </ligand>
</feature>
<keyword evidence="9" id="KW-0234">DNA repair</keyword>
<dbReference type="AlphaFoldDB" id="J0R6A0"/>
<dbReference type="eggNOG" id="COG1195">
    <property type="taxonomic scope" value="Bacteria"/>
</dbReference>
<gene>
    <name evidence="9" type="primary">recF</name>
    <name evidence="11" type="ORF">ME5_00571</name>
</gene>
<dbReference type="HAMAP" id="MF_00365">
    <property type="entry name" value="RecF"/>
    <property type="match status" value="1"/>
</dbReference>
<dbReference type="Gene3D" id="1.20.1050.90">
    <property type="entry name" value="RecF/RecN/SMC, N-terminal domain"/>
    <property type="match status" value="1"/>
</dbReference>
<protein>
    <recommendedName>
        <fullName evidence="3 9">DNA replication and repair protein RecF</fullName>
    </recommendedName>
</protein>
<dbReference type="PATRIC" id="fig|1094558.3.peg.634"/>
<dbReference type="Proteomes" id="UP000008952">
    <property type="component" value="Unassembled WGS sequence"/>
</dbReference>
<dbReference type="GO" id="GO:0006260">
    <property type="term" value="P:DNA replication"/>
    <property type="evidence" value="ECO:0007669"/>
    <property type="project" value="UniProtKB-UniRule"/>
</dbReference>
<dbReference type="InterPro" id="IPR003395">
    <property type="entry name" value="RecF/RecN/SMC_N"/>
</dbReference>
<accession>J0R6A0</accession>
<dbReference type="GO" id="GO:0009432">
    <property type="term" value="P:SOS response"/>
    <property type="evidence" value="ECO:0007669"/>
    <property type="project" value="UniProtKB-UniRule"/>
</dbReference>
<dbReference type="GO" id="GO:0005737">
    <property type="term" value="C:cytoplasm"/>
    <property type="evidence" value="ECO:0007669"/>
    <property type="project" value="UniProtKB-SubCell"/>
</dbReference>
<evidence type="ECO:0000256" key="1">
    <source>
        <dbReference type="ARBA" id="ARBA00004496"/>
    </source>
</evidence>
<dbReference type="PANTHER" id="PTHR32182:SF0">
    <property type="entry name" value="DNA REPLICATION AND REPAIR PROTEIN RECF"/>
    <property type="match status" value="1"/>
</dbReference>
<dbReference type="GO" id="GO:0006302">
    <property type="term" value="P:double-strand break repair"/>
    <property type="evidence" value="ECO:0007669"/>
    <property type="project" value="TreeGrafter"/>
</dbReference>
<evidence type="ECO:0000313" key="11">
    <source>
        <dbReference type="EMBL" id="EJF91239.1"/>
    </source>
</evidence>
<evidence type="ECO:0000256" key="2">
    <source>
        <dbReference type="ARBA" id="ARBA00008016"/>
    </source>
</evidence>
<dbReference type="PROSITE" id="PS00617">
    <property type="entry name" value="RECF_1"/>
    <property type="match status" value="1"/>
</dbReference>
<dbReference type="NCBIfam" id="TIGR00611">
    <property type="entry name" value="recf"/>
    <property type="match status" value="1"/>
</dbReference>
<evidence type="ECO:0000256" key="8">
    <source>
        <dbReference type="ARBA" id="ARBA00023125"/>
    </source>
</evidence>
<evidence type="ECO:0000256" key="7">
    <source>
        <dbReference type="ARBA" id="ARBA00022840"/>
    </source>
</evidence>
<dbReference type="GO" id="GO:0003697">
    <property type="term" value="F:single-stranded DNA binding"/>
    <property type="evidence" value="ECO:0007669"/>
    <property type="project" value="UniProtKB-UniRule"/>
</dbReference>
<sequence length="385" mass="42774">MSVIKAQATKVTVQQLKLNNYRNYQSLQLDFSSRYVVFTGHNGAGKTNLLESLSFLSPGRGLRRAAYNDIASANNPLNGFVVFTHLLSDDFGDIDIGTTTDGIETGRKVRINGQTGSADRLSDYCRISWLVPSMDGLFMGASSDRRRFLDRMVLSVDSFHARRVMDFEKLMRARNRLLLQDHADNAWFDAVEHNMAELATAIGAARLDVVRLLTDMNAIEDGENGFPKAIVSLDGCIENALIKKSAIDVEESYRQYLHDERKSDQIAGGRTREGTHRSDLKVIYRKKNMAAALCSTGEQKALLTGLVLSHAQLTAKISGIIPILLLDEMMAHLDPARRLSLFSILDHLGGQVFMTGTDKTLFNGLDNKAEFFEIHDGALLSKEKD</sequence>
<keyword evidence="8 9" id="KW-0238">DNA-binding</keyword>
<dbReference type="InterPro" id="IPR027417">
    <property type="entry name" value="P-loop_NTPase"/>
</dbReference>
<keyword evidence="5 9" id="KW-0235">DNA replication</keyword>
<comment type="similarity">
    <text evidence="2 9">Belongs to the RecF family.</text>
</comment>
<evidence type="ECO:0000256" key="5">
    <source>
        <dbReference type="ARBA" id="ARBA00022705"/>
    </source>
</evidence>
<dbReference type="RefSeq" id="WP_008038231.1">
    <property type="nucleotide sequence ID" value="NZ_JH725147.1"/>
</dbReference>
<keyword evidence="12" id="KW-1185">Reference proteome</keyword>
<evidence type="ECO:0000256" key="9">
    <source>
        <dbReference type="HAMAP-Rule" id="MF_00365"/>
    </source>
</evidence>